<evidence type="ECO:0000313" key="4">
    <source>
        <dbReference type="Proteomes" id="UP001498398"/>
    </source>
</evidence>
<dbReference type="Gene3D" id="3.20.20.80">
    <property type="entry name" value="Glycosidases"/>
    <property type="match status" value="1"/>
</dbReference>
<evidence type="ECO:0000256" key="1">
    <source>
        <dbReference type="SAM" id="SignalP"/>
    </source>
</evidence>
<dbReference type="PANTHER" id="PTHR34154:SF3">
    <property type="entry name" value="ALKALI-SENSITIVE LINKAGE PROTEIN 1"/>
    <property type="match status" value="1"/>
</dbReference>
<comment type="caution">
    <text evidence="3">The sequence shown here is derived from an EMBL/GenBank/DDBJ whole genome shotgun (WGS) entry which is preliminary data.</text>
</comment>
<dbReference type="Proteomes" id="UP001498398">
    <property type="component" value="Unassembled WGS sequence"/>
</dbReference>
<sequence length="266" mass="28627">MIPTLSLTLALLASTAFAGKRGLAWPWYNKPLNPGVLAGGQTSFIYDWETYAPPSSNGNGGLEFIGMQGCKDCDSSPVGDLKNRANAQKWKHLFTLNEPDINGISPGDAASWYKTNIASLSLKKALPAVTSSTNAGQGLDWLSQMVKACGNGCPAAYINVHWYGNNFNEFQTFIQKAHQQFGGHDIVISEFALAKPAGGQQAQVDFFRQAFTWLDSQNYVAMYFPFVATSPQLLQANDQGAVNHVGTGSTLYSNDGSASAVGKLMK</sequence>
<dbReference type="InterPro" id="IPR024655">
    <property type="entry name" value="Asl1_glyco_hydro_catalytic"/>
</dbReference>
<dbReference type="Pfam" id="PF11790">
    <property type="entry name" value="Glyco_hydro_cc"/>
    <property type="match status" value="1"/>
</dbReference>
<dbReference type="InterPro" id="IPR053183">
    <property type="entry name" value="ASL1"/>
</dbReference>
<protein>
    <recommendedName>
        <fullName evidence="2">Asl1-like glycosyl hydrolase catalytic domain-containing protein</fullName>
    </recommendedName>
</protein>
<organism evidence="3 4">
    <name type="scientific">Marasmiellus scandens</name>
    <dbReference type="NCBI Taxonomy" id="2682957"/>
    <lineage>
        <taxon>Eukaryota</taxon>
        <taxon>Fungi</taxon>
        <taxon>Dikarya</taxon>
        <taxon>Basidiomycota</taxon>
        <taxon>Agaricomycotina</taxon>
        <taxon>Agaricomycetes</taxon>
        <taxon>Agaricomycetidae</taxon>
        <taxon>Agaricales</taxon>
        <taxon>Marasmiineae</taxon>
        <taxon>Omphalotaceae</taxon>
        <taxon>Marasmiellus</taxon>
    </lineage>
</organism>
<gene>
    <name evidence="3" type="ORF">VKT23_013957</name>
</gene>
<dbReference type="InterPro" id="IPR017853">
    <property type="entry name" value="GH"/>
</dbReference>
<name>A0ABR1J472_9AGAR</name>
<dbReference type="PANTHER" id="PTHR34154">
    <property type="entry name" value="ALKALI-SENSITIVE LINKAGE PROTEIN 1"/>
    <property type="match status" value="1"/>
</dbReference>
<dbReference type="EMBL" id="JBANRG010000040">
    <property type="protein sequence ID" value="KAK7447702.1"/>
    <property type="molecule type" value="Genomic_DNA"/>
</dbReference>
<keyword evidence="1" id="KW-0732">Signal</keyword>
<accession>A0ABR1J472</accession>
<feature type="chain" id="PRO_5047128191" description="Asl1-like glycosyl hydrolase catalytic domain-containing protein" evidence="1">
    <location>
        <begin position="19"/>
        <end position="266"/>
    </location>
</feature>
<evidence type="ECO:0000259" key="2">
    <source>
        <dbReference type="Pfam" id="PF11790"/>
    </source>
</evidence>
<feature type="signal peptide" evidence="1">
    <location>
        <begin position="1"/>
        <end position="18"/>
    </location>
</feature>
<feature type="domain" description="Asl1-like glycosyl hydrolase catalytic" evidence="2">
    <location>
        <begin position="22"/>
        <end position="263"/>
    </location>
</feature>
<proteinExistence type="predicted"/>
<keyword evidence="4" id="KW-1185">Reference proteome</keyword>
<reference evidence="3 4" key="1">
    <citation type="submission" date="2024-01" db="EMBL/GenBank/DDBJ databases">
        <title>A draft genome for the cacao thread blight pathogen Marasmiellus scandens.</title>
        <authorList>
            <person name="Baruah I.K."/>
            <person name="Leung J."/>
            <person name="Bukari Y."/>
            <person name="Amoako-Attah I."/>
            <person name="Meinhardt L.W."/>
            <person name="Bailey B.A."/>
            <person name="Cohen S.P."/>
        </authorList>
    </citation>
    <scope>NUCLEOTIDE SEQUENCE [LARGE SCALE GENOMIC DNA]</scope>
    <source>
        <strain evidence="3 4">GH-19</strain>
    </source>
</reference>
<dbReference type="SUPFAM" id="SSF51445">
    <property type="entry name" value="(Trans)glycosidases"/>
    <property type="match status" value="1"/>
</dbReference>
<evidence type="ECO:0000313" key="3">
    <source>
        <dbReference type="EMBL" id="KAK7447702.1"/>
    </source>
</evidence>